<evidence type="ECO:0000256" key="5">
    <source>
        <dbReference type="ARBA" id="ARBA00022728"/>
    </source>
</evidence>
<keyword evidence="5 10" id="KW-0747">Spliceosome</keyword>
<organism evidence="13 14">
    <name type="scientific">Eschrichtius robustus</name>
    <name type="common">California gray whale</name>
    <name type="synonym">Eschrichtius gibbosus</name>
    <dbReference type="NCBI Taxonomy" id="9764"/>
    <lineage>
        <taxon>Eukaryota</taxon>
        <taxon>Metazoa</taxon>
        <taxon>Chordata</taxon>
        <taxon>Craniata</taxon>
        <taxon>Vertebrata</taxon>
        <taxon>Euteleostomi</taxon>
        <taxon>Mammalia</taxon>
        <taxon>Eutheria</taxon>
        <taxon>Laurasiatheria</taxon>
        <taxon>Artiodactyla</taxon>
        <taxon>Whippomorpha</taxon>
        <taxon>Cetacea</taxon>
        <taxon>Mysticeti</taxon>
        <taxon>Eschrichtiidae</taxon>
        <taxon>Eschrichtius</taxon>
    </lineage>
</organism>
<feature type="domain" description="Pre-mRNA-splicing factor SLU7" evidence="12">
    <location>
        <begin position="229"/>
        <end position="501"/>
    </location>
</feature>
<evidence type="ECO:0000256" key="6">
    <source>
        <dbReference type="ARBA" id="ARBA00023187"/>
    </source>
</evidence>
<feature type="region of interest" description="Disordered" evidence="11">
    <location>
        <begin position="144"/>
        <end position="170"/>
    </location>
</feature>
<feature type="compositionally biased region" description="Basic and acidic residues" evidence="11">
    <location>
        <begin position="87"/>
        <end position="111"/>
    </location>
</feature>
<evidence type="ECO:0000256" key="8">
    <source>
        <dbReference type="ARBA" id="ARBA00045201"/>
    </source>
</evidence>
<feature type="compositionally biased region" description="Basic and acidic residues" evidence="11">
    <location>
        <begin position="595"/>
        <end position="616"/>
    </location>
</feature>
<comment type="subcellular location">
    <subcellularLocation>
        <location evidence="1 10">Nucleus</location>
    </subcellularLocation>
</comment>
<dbReference type="GO" id="GO:0005681">
    <property type="term" value="C:spliceosomal complex"/>
    <property type="evidence" value="ECO:0007669"/>
    <property type="project" value="UniProtKB-UniRule"/>
</dbReference>
<keyword evidence="4 10" id="KW-0507">mRNA processing</keyword>
<evidence type="ECO:0000256" key="2">
    <source>
        <dbReference type="ARBA" id="ARBA00007203"/>
    </source>
</evidence>
<reference evidence="13 14" key="1">
    <citation type="submission" date="2022-11" db="EMBL/GenBank/DDBJ databases">
        <title>Whole genome sequence of Eschrichtius robustus ER-17-0199.</title>
        <authorList>
            <person name="Bruniche-Olsen A."/>
            <person name="Black A.N."/>
            <person name="Fields C.J."/>
            <person name="Walden K."/>
            <person name="Dewoody J.A."/>
        </authorList>
    </citation>
    <scope>NUCLEOTIDE SEQUENCE [LARGE SCALE GENOMIC DNA]</scope>
    <source>
        <strain evidence="13">ER-17-0199</strain>
        <tissue evidence="13">Blubber</tissue>
    </source>
</reference>
<comment type="subunit">
    <text evidence="10">Associated with the spliceosome.</text>
</comment>
<evidence type="ECO:0000259" key="12">
    <source>
        <dbReference type="Pfam" id="PF11708"/>
    </source>
</evidence>
<dbReference type="Proteomes" id="UP001159641">
    <property type="component" value="Unassembled WGS sequence"/>
</dbReference>
<dbReference type="Pfam" id="PF11708">
    <property type="entry name" value="Slu7"/>
    <property type="match status" value="1"/>
</dbReference>
<proteinExistence type="inferred from homology"/>
<comment type="function">
    <text evidence="10">Involved in pre-mRNA splicing.</text>
</comment>
<evidence type="ECO:0000256" key="7">
    <source>
        <dbReference type="ARBA" id="ARBA00023242"/>
    </source>
</evidence>
<feature type="compositionally biased region" description="Basic residues" evidence="11">
    <location>
        <begin position="35"/>
        <end position="47"/>
    </location>
</feature>
<dbReference type="GO" id="GO:0030628">
    <property type="term" value="F:pre-mRNA 3'-splice site binding"/>
    <property type="evidence" value="ECO:0007669"/>
    <property type="project" value="UniProtKB-UniRule"/>
</dbReference>
<feature type="region of interest" description="Disordered" evidence="11">
    <location>
        <begin position="79"/>
        <end position="130"/>
    </location>
</feature>
<evidence type="ECO:0000313" key="13">
    <source>
        <dbReference type="EMBL" id="KAJ8779835.1"/>
    </source>
</evidence>
<feature type="compositionally biased region" description="Basic and acidic residues" evidence="11">
    <location>
        <begin position="623"/>
        <end position="644"/>
    </location>
</feature>
<comment type="similarity">
    <text evidence="2 10">Belongs to the SLU7 family.</text>
</comment>
<dbReference type="PANTHER" id="PTHR12942">
    <property type="entry name" value="STEP II SPLICING FACTOR SLU7"/>
    <property type="match status" value="1"/>
</dbReference>
<name>A0AB34GN10_ESCRO</name>
<feature type="region of interest" description="Disordered" evidence="11">
    <location>
        <begin position="273"/>
        <end position="321"/>
    </location>
</feature>
<feature type="region of interest" description="Disordered" evidence="11">
    <location>
        <begin position="14"/>
        <end position="65"/>
    </location>
</feature>
<gene>
    <name evidence="13" type="ORF">J1605_012217</name>
</gene>
<feature type="compositionally biased region" description="Basic residues" evidence="11">
    <location>
        <begin position="565"/>
        <end position="576"/>
    </location>
</feature>
<keyword evidence="7 10" id="KW-0539">Nucleus</keyword>
<comment type="function">
    <text evidence="8">Required for pre-mRNA splicing as component of the spliceosome. Participates in the second catalytic step of pre-mRNA splicing, when the free hydroxyl group of exon I attacks the 3'-splice site to generate spliced mRNA and the excised lariat intron. Required for holding exon 1 properly in the spliceosome and for correct AG identification when more than one possible AG exists in 3'-splicing site region. May be involved in the activation of proximal AG. Probably also involved in alternative splicing regulation.</text>
</comment>
<dbReference type="EMBL" id="JAIQCJ010002210">
    <property type="protein sequence ID" value="KAJ8779835.1"/>
    <property type="molecule type" value="Genomic_DNA"/>
</dbReference>
<evidence type="ECO:0000313" key="14">
    <source>
        <dbReference type="Proteomes" id="UP001159641"/>
    </source>
</evidence>
<dbReference type="GO" id="GO:0000398">
    <property type="term" value="P:mRNA splicing, via spliceosome"/>
    <property type="evidence" value="ECO:0007669"/>
    <property type="project" value="UniProtKB-UniRule"/>
</dbReference>
<feature type="compositionally biased region" description="Acidic residues" evidence="11">
    <location>
        <begin position="302"/>
        <end position="315"/>
    </location>
</feature>
<evidence type="ECO:0000256" key="1">
    <source>
        <dbReference type="ARBA" id="ARBA00004123"/>
    </source>
</evidence>
<evidence type="ECO:0000256" key="3">
    <source>
        <dbReference type="ARBA" id="ARBA00021377"/>
    </source>
</evidence>
<dbReference type="PANTHER" id="PTHR12942:SF2">
    <property type="entry name" value="PRE-MRNA-SPLICING FACTOR SLU7"/>
    <property type="match status" value="1"/>
</dbReference>
<evidence type="ECO:0000256" key="4">
    <source>
        <dbReference type="ARBA" id="ARBA00022664"/>
    </source>
</evidence>
<dbReference type="AlphaFoldDB" id="A0AB34GN10"/>
<evidence type="ECO:0000256" key="11">
    <source>
        <dbReference type="SAM" id="MobiDB-lite"/>
    </source>
</evidence>
<accession>A0AB34GN10</accession>
<evidence type="ECO:0000256" key="10">
    <source>
        <dbReference type="RuleBase" id="RU367071"/>
    </source>
</evidence>
<comment type="caution">
    <text evidence="13">The sequence shown here is derived from an EMBL/GenBank/DDBJ whole genome shotgun (WGS) entry which is preliminary data.</text>
</comment>
<sequence length="652" mass="75828">MPWSNEACAPQLLSLHSRAHKPQLLKPTCLEPVLRNKRSHRDKKPAHRNKEWPPLAATRERPEGQITMSAAAMDAGNAATLSGSKEMSLEEPKKMTREDWRKKKELEEQRKLGNAPAEVDEEGKDINPHIPQYISSVPWYIDPSKRPTLKHQRPQPEKQKQFSSSGDWYKRGVKENSITTKYRKGACENCGAMTHKKKDCFERPRRVGAKFTGTNIAPDEHLQPQLMFDYDGKRDRWNGYNPEEHMKIVEEYAKVDLAKRTLKAQKLQEELASGKLVEQANSPKHQWGEEEPNSQTEKDHNSEDEDEDKYADDIDMPGQNFDSKRRITVRNLRIREDIAKYLRNLDPNSAYYDPKTRAMRENPYANAGKNPDEVSYAGDNFVRYTGDTISMAQTQLFAWEAYDKGSEVHLQADPTKLELLYKSFKVKKEDFKEQQKESILEKYGGQEHLDAPPAELLLAQTEDYVEYSRHGTVIKGQERAVASSKYEEDVKIHNHTHIWGSYWKEGRWGYKCCHSFFKFSYCTGEAGKETANSEECIINDTIGEESVKKPQTLMEMHQEKLKEEKKKKKKKRKHRKSSSESDDEEKKHEKLKKALNAEEARLLHVKEIMQIDERKRPYSSIYETREPTEEEMEAYRMKRQRPDDPMASFLGQ</sequence>
<keyword evidence="14" id="KW-1185">Reference proteome</keyword>
<feature type="region of interest" description="Disordered" evidence="11">
    <location>
        <begin position="560"/>
        <end position="652"/>
    </location>
</feature>
<dbReference type="InterPro" id="IPR021715">
    <property type="entry name" value="Slu7_dom"/>
</dbReference>
<dbReference type="InterPro" id="IPR039974">
    <property type="entry name" value="Splicing_factor_SLU7"/>
</dbReference>
<protein>
    <recommendedName>
        <fullName evidence="3 10">Pre-mRNA-splicing factor SLU7</fullName>
    </recommendedName>
</protein>
<comment type="subunit">
    <text evidence="9">Component of pre-catalytic, catalytic and post-catalytic spliceosomes. Associates with the spliceosome prior to recognition of the 3'-splice site for step II, probably during catalysis of step I.</text>
</comment>
<keyword evidence="6 10" id="KW-0508">mRNA splicing</keyword>
<evidence type="ECO:0000256" key="9">
    <source>
        <dbReference type="ARBA" id="ARBA00046810"/>
    </source>
</evidence>